<accession>A0A1I7TW07</accession>
<keyword evidence="5" id="KW-0812">Transmembrane</keyword>
<evidence type="ECO:0000256" key="1">
    <source>
        <dbReference type="ARBA" id="ARBA00004167"/>
    </source>
</evidence>
<protein>
    <recommendedName>
        <fullName evidence="8">Glycosyltransferase family 92 protein</fullName>
        <ecNumber evidence="8">2.4.1.-</ecNumber>
    </recommendedName>
</protein>
<dbReference type="InterPro" id="IPR008166">
    <property type="entry name" value="Glyco_transf_92"/>
</dbReference>
<keyword evidence="7" id="KW-0472">Membrane</keyword>
<proteinExistence type="inferred from homology"/>
<keyword evidence="6" id="KW-1133">Transmembrane helix</keyword>
<dbReference type="GO" id="GO:0016757">
    <property type="term" value="F:glycosyltransferase activity"/>
    <property type="evidence" value="ECO:0007669"/>
    <property type="project" value="UniProtKB-UniRule"/>
</dbReference>
<dbReference type="AlphaFoldDB" id="A0A1I7TW07"/>
<evidence type="ECO:0000256" key="6">
    <source>
        <dbReference type="ARBA" id="ARBA00022989"/>
    </source>
</evidence>
<dbReference type="PANTHER" id="PTHR21645">
    <property type="entry name" value="GLYCOSYLTRANSFERASE FAMILY 92 PROTEIN"/>
    <property type="match status" value="1"/>
</dbReference>
<evidence type="ECO:0000256" key="4">
    <source>
        <dbReference type="ARBA" id="ARBA00022679"/>
    </source>
</evidence>
<evidence type="ECO:0000256" key="7">
    <source>
        <dbReference type="ARBA" id="ARBA00023136"/>
    </source>
</evidence>
<dbReference type="Pfam" id="PF01697">
    <property type="entry name" value="Glyco_transf_92"/>
    <property type="match status" value="2"/>
</dbReference>
<sequence length="188" mass="22250">MQIPFKIPPSTKREVVMCISPVFVSEQWQNFLLAAHVYKQQLIQKTSVQETASFIGLMDLNDILIPAIAPNYVEEFQKLIKKHEKTAPVAYIEYERQHYEATVFNNTGFSLKDMMKGLVDKKKRSLGKIVLIPERINYTYIDRPTYLPSRLDYLNVEENTITYLETIVWVYYHFESAEYAFFRRMMTR</sequence>
<evidence type="ECO:0000313" key="10">
    <source>
        <dbReference type="WBParaSite" id="Csp11.Scaffold629.g12348.t1"/>
    </source>
</evidence>
<organism evidence="9 10">
    <name type="scientific">Caenorhabditis tropicalis</name>
    <dbReference type="NCBI Taxonomy" id="1561998"/>
    <lineage>
        <taxon>Eukaryota</taxon>
        <taxon>Metazoa</taxon>
        <taxon>Ecdysozoa</taxon>
        <taxon>Nematoda</taxon>
        <taxon>Chromadorea</taxon>
        <taxon>Rhabditida</taxon>
        <taxon>Rhabditina</taxon>
        <taxon>Rhabditomorpha</taxon>
        <taxon>Rhabditoidea</taxon>
        <taxon>Rhabditidae</taxon>
        <taxon>Peloderinae</taxon>
        <taxon>Caenorhabditis</taxon>
    </lineage>
</organism>
<dbReference type="EC" id="2.4.1.-" evidence="8"/>
<keyword evidence="9" id="KW-1185">Reference proteome</keyword>
<evidence type="ECO:0000256" key="5">
    <source>
        <dbReference type="ARBA" id="ARBA00022692"/>
    </source>
</evidence>
<dbReference type="eggNOG" id="KOG4735">
    <property type="taxonomic scope" value="Eukaryota"/>
</dbReference>
<evidence type="ECO:0000313" key="9">
    <source>
        <dbReference type="Proteomes" id="UP000095282"/>
    </source>
</evidence>
<dbReference type="PANTHER" id="PTHR21645:SF17">
    <property type="entry name" value="GLYCOSYLTRANSFERASE FAMILY 92 PROTEIN-RELATED"/>
    <property type="match status" value="1"/>
</dbReference>
<dbReference type="GO" id="GO:0016020">
    <property type="term" value="C:membrane"/>
    <property type="evidence" value="ECO:0007669"/>
    <property type="project" value="UniProtKB-SubCell"/>
</dbReference>
<reference evidence="10" key="1">
    <citation type="submission" date="2016-11" db="UniProtKB">
        <authorList>
            <consortium name="WormBaseParasite"/>
        </authorList>
    </citation>
    <scope>IDENTIFICATION</scope>
</reference>
<keyword evidence="4 8" id="KW-0808">Transferase</keyword>
<dbReference type="WBParaSite" id="Csp11.Scaffold629.g12348.t1">
    <property type="protein sequence ID" value="Csp11.Scaffold629.g12348.t1"/>
    <property type="gene ID" value="Csp11.Scaffold629.g12348"/>
</dbReference>
<evidence type="ECO:0000256" key="8">
    <source>
        <dbReference type="RuleBase" id="RU366017"/>
    </source>
</evidence>
<comment type="subcellular location">
    <subcellularLocation>
        <location evidence="1">Membrane</location>
        <topology evidence="1">Single-pass membrane protein</topology>
    </subcellularLocation>
</comment>
<evidence type="ECO:0000256" key="2">
    <source>
        <dbReference type="ARBA" id="ARBA00007647"/>
    </source>
</evidence>
<dbReference type="InterPro" id="IPR052012">
    <property type="entry name" value="GTase_92"/>
</dbReference>
<comment type="similarity">
    <text evidence="2 8">Belongs to the glycosyltransferase 92 family.</text>
</comment>
<keyword evidence="3 8" id="KW-0328">Glycosyltransferase</keyword>
<evidence type="ECO:0000256" key="3">
    <source>
        <dbReference type="ARBA" id="ARBA00022676"/>
    </source>
</evidence>
<dbReference type="Proteomes" id="UP000095282">
    <property type="component" value="Unplaced"/>
</dbReference>
<name>A0A1I7TW07_9PELO</name>